<dbReference type="InterPro" id="IPR013057">
    <property type="entry name" value="AA_transpt_TM"/>
</dbReference>
<evidence type="ECO:0000256" key="7">
    <source>
        <dbReference type="SAM" id="Phobius"/>
    </source>
</evidence>
<keyword evidence="2" id="KW-0813">Transport</keyword>
<reference evidence="9 10" key="1">
    <citation type="journal article" date="2023" name="G3 (Bethesda)">
        <title>A chromosome-length genome assembly and annotation of blackberry (Rubus argutus, cv. 'Hillquist').</title>
        <authorList>
            <person name="Bruna T."/>
            <person name="Aryal R."/>
            <person name="Dudchenko O."/>
            <person name="Sargent D.J."/>
            <person name="Mead D."/>
            <person name="Buti M."/>
            <person name="Cavallini A."/>
            <person name="Hytonen T."/>
            <person name="Andres J."/>
            <person name="Pham M."/>
            <person name="Weisz D."/>
            <person name="Mascagni F."/>
            <person name="Usai G."/>
            <person name="Natali L."/>
            <person name="Bassil N."/>
            <person name="Fernandez G.E."/>
            <person name="Lomsadze A."/>
            <person name="Armour M."/>
            <person name="Olukolu B."/>
            <person name="Poorten T."/>
            <person name="Britton C."/>
            <person name="Davik J."/>
            <person name="Ashrafi H."/>
            <person name="Aiden E.L."/>
            <person name="Borodovsky M."/>
            <person name="Worthington M."/>
        </authorList>
    </citation>
    <scope>NUCLEOTIDE SEQUENCE [LARGE SCALE GENOMIC DNA]</scope>
    <source>
        <strain evidence="9">PI 553951</strain>
    </source>
</reference>
<dbReference type="PANTHER" id="PTHR22950:SF698">
    <property type="entry name" value="AMINO ACID TRANSPORTER TRANSMEMBRANE DOMAIN-CONTAINING PROTEIN"/>
    <property type="match status" value="1"/>
</dbReference>
<dbReference type="GO" id="GO:0005774">
    <property type="term" value="C:vacuolar membrane"/>
    <property type="evidence" value="ECO:0007669"/>
    <property type="project" value="TreeGrafter"/>
</dbReference>
<feature type="domain" description="Amino acid transporter transmembrane" evidence="8">
    <location>
        <begin position="14"/>
        <end position="391"/>
    </location>
</feature>
<keyword evidence="4" id="KW-0029">Amino-acid transport</keyword>
<dbReference type="GO" id="GO:0015179">
    <property type="term" value="F:L-amino acid transmembrane transporter activity"/>
    <property type="evidence" value="ECO:0007669"/>
    <property type="project" value="TreeGrafter"/>
</dbReference>
<dbReference type="AlphaFoldDB" id="A0AAW1WPE9"/>
<evidence type="ECO:0000313" key="10">
    <source>
        <dbReference type="Proteomes" id="UP001457282"/>
    </source>
</evidence>
<feature type="transmembrane region" description="Helical" evidence="7">
    <location>
        <begin position="200"/>
        <end position="218"/>
    </location>
</feature>
<feature type="transmembrane region" description="Helical" evidence="7">
    <location>
        <begin position="44"/>
        <end position="65"/>
    </location>
</feature>
<keyword evidence="6 7" id="KW-0472">Membrane</keyword>
<name>A0AAW1WPE9_RUBAR</name>
<dbReference type="Pfam" id="PF01490">
    <property type="entry name" value="Aa_trans"/>
    <property type="match status" value="1"/>
</dbReference>
<evidence type="ECO:0000259" key="8">
    <source>
        <dbReference type="Pfam" id="PF01490"/>
    </source>
</evidence>
<feature type="transmembrane region" description="Helical" evidence="7">
    <location>
        <begin position="339"/>
        <end position="360"/>
    </location>
</feature>
<feature type="transmembrane region" description="Helical" evidence="7">
    <location>
        <begin position="123"/>
        <end position="147"/>
    </location>
</feature>
<evidence type="ECO:0000313" key="9">
    <source>
        <dbReference type="EMBL" id="KAK9926058.1"/>
    </source>
</evidence>
<evidence type="ECO:0000256" key="4">
    <source>
        <dbReference type="ARBA" id="ARBA00022970"/>
    </source>
</evidence>
<evidence type="ECO:0000256" key="6">
    <source>
        <dbReference type="ARBA" id="ARBA00023136"/>
    </source>
</evidence>
<feature type="transmembrane region" description="Helical" evidence="7">
    <location>
        <begin position="230"/>
        <end position="254"/>
    </location>
</feature>
<organism evidence="9 10">
    <name type="scientific">Rubus argutus</name>
    <name type="common">Southern blackberry</name>
    <dbReference type="NCBI Taxonomy" id="59490"/>
    <lineage>
        <taxon>Eukaryota</taxon>
        <taxon>Viridiplantae</taxon>
        <taxon>Streptophyta</taxon>
        <taxon>Embryophyta</taxon>
        <taxon>Tracheophyta</taxon>
        <taxon>Spermatophyta</taxon>
        <taxon>Magnoliopsida</taxon>
        <taxon>eudicotyledons</taxon>
        <taxon>Gunneridae</taxon>
        <taxon>Pentapetalae</taxon>
        <taxon>rosids</taxon>
        <taxon>fabids</taxon>
        <taxon>Rosales</taxon>
        <taxon>Rosaceae</taxon>
        <taxon>Rosoideae</taxon>
        <taxon>Rosoideae incertae sedis</taxon>
        <taxon>Rubus</taxon>
    </lineage>
</organism>
<sequence>MADQLMDLPHPKGAGFAKTCFNGFNALSGIGLLTTPYALSKSGWLSLGLLLVMAITTCYTGILLTKCLNTNTSMKTYSDVAFRAFGKKGRIVVSIFLYLEVYLVPTGLLIMEADNLVRLFPHLGVNLGGLHIGGKPFFTMLVGLIILPSMWLDLRLLSYISLFGLLSTVVIIASIVWVGVDGVGFSGSGVIFDWKGIPTALSLYAFCYGAHPVFPVLYSSMKQRNQFFKVLFITFFLCTLNYMLVAILGYLMFGKDVQSQVTLNMSTSKISSKIAIYTTLAAPLVKYALIISPIADAIEMNLPSKWNSKPIGILIRSLLLVSTVVVALVFPYFESLMALVGAILCVTVSILLPCVCYLKIYRLFQKKFDVELLIIGSIMVMAVAVGVMGTYASVKERL</sequence>
<accession>A0AAW1WPE9</accession>
<evidence type="ECO:0000256" key="5">
    <source>
        <dbReference type="ARBA" id="ARBA00022989"/>
    </source>
</evidence>
<protein>
    <recommendedName>
        <fullName evidence="8">Amino acid transporter transmembrane domain-containing protein</fullName>
    </recommendedName>
</protein>
<gene>
    <name evidence="9" type="ORF">M0R45_023312</name>
</gene>
<dbReference type="Proteomes" id="UP001457282">
    <property type="component" value="Unassembled WGS sequence"/>
</dbReference>
<keyword evidence="5 7" id="KW-1133">Transmembrane helix</keyword>
<evidence type="ECO:0000256" key="3">
    <source>
        <dbReference type="ARBA" id="ARBA00022692"/>
    </source>
</evidence>
<dbReference type="PANTHER" id="PTHR22950">
    <property type="entry name" value="AMINO ACID TRANSPORTER"/>
    <property type="match status" value="1"/>
</dbReference>
<evidence type="ECO:0000256" key="2">
    <source>
        <dbReference type="ARBA" id="ARBA00022448"/>
    </source>
</evidence>
<comment type="caution">
    <text evidence="9">The sequence shown here is derived from an EMBL/GenBank/DDBJ whole genome shotgun (WGS) entry which is preliminary data.</text>
</comment>
<keyword evidence="3 7" id="KW-0812">Transmembrane</keyword>
<evidence type="ECO:0000256" key="1">
    <source>
        <dbReference type="ARBA" id="ARBA00004141"/>
    </source>
</evidence>
<keyword evidence="10" id="KW-1185">Reference proteome</keyword>
<feature type="transmembrane region" description="Helical" evidence="7">
    <location>
        <begin position="372"/>
        <end position="394"/>
    </location>
</feature>
<comment type="subcellular location">
    <subcellularLocation>
        <location evidence="1">Membrane</location>
        <topology evidence="1">Multi-pass membrane protein</topology>
    </subcellularLocation>
</comment>
<feature type="transmembrane region" description="Helical" evidence="7">
    <location>
        <begin position="159"/>
        <end position="180"/>
    </location>
</feature>
<feature type="transmembrane region" description="Helical" evidence="7">
    <location>
        <begin position="274"/>
        <end position="292"/>
    </location>
</feature>
<feature type="transmembrane region" description="Helical" evidence="7">
    <location>
        <begin position="313"/>
        <end position="333"/>
    </location>
</feature>
<dbReference type="EMBL" id="JBEDUW010000005">
    <property type="protein sequence ID" value="KAK9926058.1"/>
    <property type="molecule type" value="Genomic_DNA"/>
</dbReference>
<feature type="transmembrane region" description="Helical" evidence="7">
    <location>
        <begin position="91"/>
        <end position="111"/>
    </location>
</feature>
<proteinExistence type="predicted"/>